<dbReference type="GO" id="GO:0003700">
    <property type="term" value="F:DNA-binding transcription factor activity"/>
    <property type="evidence" value="ECO:0007669"/>
    <property type="project" value="InterPro"/>
</dbReference>
<accession>A0A0H5QJ63</accession>
<dbReference type="Pfam" id="PF12833">
    <property type="entry name" value="HTH_18"/>
    <property type="match status" value="1"/>
</dbReference>
<evidence type="ECO:0000259" key="3">
    <source>
        <dbReference type="PROSITE" id="PS01124"/>
    </source>
</evidence>
<dbReference type="EMBL" id="LN853398">
    <property type="protein sequence ID" value="CRY95842.1"/>
    <property type="molecule type" value="Genomic_DNA"/>
</dbReference>
<evidence type="ECO:0000256" key="1">
    <source>
        <dbReference type="ARBA" id="ARBA00023015"/>
    </source>
</evidence>
<proteinExistence type="predicted"/>
<keyword evidence="1" id="KW-0805">Transcription regulation</keyword>
<dbReference type="SMART" id="SM00342">
    <property type="entry name" value="HTH_ARAC"/>
    <property type="match status" value="1"/>
</dbReference>
<reference evidence="4" key="1">
    <citation type="submission" date="2015-06" db="EMBL/GenBank/DDBJ databases">
        <authorList>
            <person name="Joergensen T."/>
        </authorList>
    </citation>
    <scope>NUCLEOTIDE SEQUENCE</scope>
    <source>
        <strain evidence="4">RGFK0789</strain>
    </source>
</reference>
<name>A0A0H5QJ63_9ZZZZ</name>
<keyword evidence="2" id="KW-0804">Transcription</keyword>
<dbReference type="AlphaFoldDB" id="A0A0H5QJ63"/>
<evidence type="ECO:0000313" key="4">
    <source>
        <dbReference type="EMBL" id="CRY95842.1"/>
    </source>
</evidence>
<dbReference type="Gene3D" id="1.10.10.60">
    <property type="entry name" value="Homeodomain-like"/>
    <property type="match status" value="2"/>
</dbReference>
<organism evidence="4">
    <name type="scientific">uncultured prokaryote</name>
    <dbReference type="NCBI Taxonomy" id="198431"/>
    <lineage>
        <taxon>unclassified sequences</taxon>
        <taxon>environmental samples</taxon>
    </lineage>
</organism>
<dbReference type="GO" id="GO:0043565">
    <property type="term" value="F:sequence-specific DNA binding"/>
    <property type="evidence" value="ECO:0007669"/>
    <property type="project" value="InterPro"/>
</dbReference>
<dbReference type="InterPro" id="IPR009594">
    <property type="entry name" value="Tscrpt_reg_HTH_AraC_N"/>
</dbReference>
<evidence type="ECO:0000256" key="2">
    <source>
        <dbReference type="ARBA" id="ARBA00023163"/>
    </source>
</evidence>
<feature type="domain" description="HTH araC/xylS-type" evidence="3">
    <location>
        <begin position="205"/>
        <end position="303"/>
    </location>
</feature>
<protein>
    <recommendedName>
        <fullName evidence="3">HTH araC/xylS-type domain-containing protein</fullName>
    </recommendedName>
</protein>
<sequence>MAGIPEPGLYGAELRVCDSARLIALMLRLLPQPGQFDAGIGGLTLFRYDAPQEVTCFTEPSVGLVVQGCKESLLGTEMLRYGVGDAVVIGVPMPAASRILAASPEKPLLIISVGIDRNLVRELAAGTPEHPCPVRHRHLGASVAPATQDMLDAFFRLTILLEQPQRAALMAPLLLRELIFHVLAGPQGADLRAIYAGDSCGNKVAQAIVWLQEHYKSPLNVPTLARQVGMAASSFHRHFKQITSLSPLQFQKRLRLHEARRLMRGEQLDAGSAGRAVGYESPSQFSREYKRLFGQPPGRHGRHPA</sequence>
<dbReference type="PANTHER" id="PTHR43436:SF1">
    <property type="entry name" value="TRANSCRIPTIONAL REGULATORY PROTEIN"/>
    <property type="match status" value="1"/>
</dbReference>
<dbReference type="InterPro" id="IPR009057">
    <property type="entry name" value="Homeodomain-like_sf"/>
</dbReference>
<dbReference type="InterPro" id="IPR018060">
    <property type="entry name" value="HTH_AraC"/>
</dbReference>
<reference evidence="4" key="2">
    <citation type="submission" date="2015-07" db="EMBL/GenBank/DDBJ databases">
        <title>Plasmids, circular viruses and viroids from rat gut.</title>
        <authorList>
            <person name="Jorgensen T.J."/>
            <person name="Hansen M.A."/>
            <person name="Xu Z."/>
            <person name="Tabak M.A."/>
            <person name="Sorensen S.J."/>
            <person name="Hansen L.H."/>
        </authorList>
    </citation>
    <scope>NUCLEOTIDE SEQUENCE</scope>
    <source>
        <strain evidence="4">RGFK0789</strain>
    </source>
</reference>
<dbReference type="PROSITE" id="PS01124">
    <property type="entry name" value="HTH_ARAC_FAMILY_2"/>
    <property type="match status" value="1"/>
</dbReference>
<dbReference type="Pfam" id="PF06719">
    <property type="entry name" value="AraC_N"/>
    <property type="match status" value="1"/>
</dbReference>
<dbReference type="PANTHER" id="PTHR43436">
    <property type="entry name" value="ARAC-FAMILY TRANSCRIPTIONAL REGULATOR"/>
    <property type="match status" value="1"/>
</dbReference>
<dbReference type="SUPFAM" id="SSF46689">
    <property type="entry name" value="Homeodomain-like"/>
    <property type="match status" value="2"/>
</dbReference>